<dbReference type="EMBL" id="KN551742">
    <property type="protein sequence ID" value="KHJ91867.1"/>
    <property type="molecule type" value="Genomic_DNA"/>
</dbReference>
<evidence type="ECO:0000313" key="1">
    <source>
        <dbReference type="EMBL" id="KHJ91867.1"/>
    </source>
</evidence>
<dbReference type="Proteomes" id="UP000053660">
    <property type="component" value="Unassembled WGS sequence"/>
</dbReference>
<name>A0A0B1T7T0_OESDE</name>
<protein>
    <recommendedName>
        <fullName evidence="3">EGF-like domain-containing protein</fullName>
    </recommendedName>
</protein>
<dbReference type="OrthoDB" id="5985519at2759"/>
<dbReference type="AlphaFoldDB" id="A0A0B1T7T0"/>
<organism evidence="1 2">
    <name type="scientific">Oesophagostomum dentatum</name>
    <name type="common">Nodular worm</name>
    <dbReference type="NCBI Taxonomy" id="61180"/>
    <lineage>
        <taxon>Eukaryota</taxon>
        <taxon>Metazoa</taxon>
        <taxon>Ecdysozoa</taxon>
        <taxon>Nematoda</taxon>
        <taxon>Chromadorea</taxon>
        <taxon>Rhabditida</taxon>
        <taxon>Rhabditina</taxon>
        <taxon>Rhabditomorpha</taxon>
        <taxon>Strongyloidea</taxon>
        <taxon>Strongylidae</taxon>
        <taxon>Oesophagostomum</taxon>
    </lineage>
</organism>
<reference evidence="1 2" key="1">
    <citation type="submission" date="2014-03" db="EMBL/GenBank/DDBJ databases">
        <title>Draft genome of the hookworm Oesophagostomum dentatum.</title>
        <authorList>
            <person name="Mitreva M."/>
        </authorList>
    </citation>
    <scope>NUCLEOTIDE SEQUENCE [LARGE SCALE GENOMIC DNA]</scope>
    <source>
        <strain evidence="1 2">OD-Hann</strain>
    </source>
</reference>
<evidence type="ECO:0000313" key="2">
    <source>
        <dbReference type="Proteomes" id="UP000053660"/>
    </source>
</evidence>
<evidence type="ECO:0008006" key="3">
    <source>
        <dbReference type="Google" id="ProtNLM"/>
    </source>
</evidence>
<proteinExistence type="predicted"/>
<keyword evidence="2" id="KW-1185">Reference proteome</keyword>
<sequence>MSEQATFECINTIANPGYKCICQLGFVKNDLGQCSPVNMSTSKWHGFAYSEPHPRFASKLSVLLPLIMAILIVD</sequence>
<accession>A0A0B1T7T0</accession>
<gene>
    <name evidence="1" type="ORF">OESDEN_08252</name>
</gene>